<organism evidence="1 2">
    <name type="scientific">Adlercreutzia caecimuris B7</name>
    <dbReference type="NCBI Taxonomy" id="1235794"/>
    <lineage>
        <taxon>Bacteria</taxon>
        <taxon>Bacillati</taxon>
        <taxon>Actinomycetota</taxon>
        <taxon>Coriobacteriia</taxon>
        <taxon>Eggerthellales</taxon>
        <taxon>Eggerthellaceae</taxon>
        <taxon>Adlercreutzia</taxon>
    </lineage>
</organism>
<evidence type="ECO:0000313" key="2">
    <source>
        <dbReference type="Proteomes" id="UP000014204"/>
    </source>
</evidence>
<evidence type="ECO:0008006" key="3">
    <source>
        <dbReference type="Google" id="ProtNLM"/>
    </source>
</evidence>
<dbReference type="STRING" id="1235794.C811_01519"/>
<dbReference type="AlphaFoldDB" id="R9KY02"/>
<proteinExistence type="predicted"/>
<dbReference type="HOGENOM" id="CLU_2478458_0_0_11"/>
<keyword evidence="2" id="KW-1185">Reference proteome</keyword>
<dbReference type="EMBL" id="ASSY01000008">
    <property type="protein sequence ID" value="EOS51101.1"/>
    <property type="molecule type" value="Genomic_DNA"/>
</dbReference>
<gene>
    <name evidence="1" type="ORF">C811_01519</name>
</gene>
<dbReference type="Proteomes" id="UP000014204">
    <property type="component" value="Unassembled WGS sequence"/>
</dbReference>
<comment type="caution">
    <text evidence="1">The sequence shown here is derived from an EMBL/GenBank/DDBJ whole genome shotgun (WGS) entry which is preliminary data.</text>
</comment>
<accession>R9KY02</accession>
<protein>
    <recommendedName>
        <fullName evidence="3">Early E1A protein</fullName>
    </recommendedName>
</protein>
<evidence type="ECO:0000313" key="1">
    <source>
        <dbReference type="EMBL" id="EOS51101.1"/>
    </source>
</evidence>
<dbReference type="eggNOG" id="ENOG5031UYA">
    <property type="taxonomic scope" value="Bacteria"/>
</dbReference>
<dbReference type="GeneID" id="82191001"/>
<reference evidence="1 2" key="1">
    <citation type="submission" date="2013-04" db="EMBL/GenBank/DDBJ databases">
        <title>The Genome Sequence of Enterorhabdus caecimuris B7.</title>
        <authorList>
            <consortium name="The Broad Institute Genomics Platform"/>
            <consortium name="The Broad Institute Genome Sequencing Center for Infectious Disease"/>
            <person name="Earl A."/>
            <person name="Xavier R."/>
            <person name="Elson C."/>
            <person name="Duck W."/>
            <person name="Walker B."/>
            <person name="Young S."/>
            <person name="Zeng Q."/>
            <person name="Gargeya S."/>
            <person name="Fitzgerald M."/>
            <person name="Haas B."/>
            <person name="Abouelleil A."/>
            <person name="Allen A.W."/>
            <person name="Alvarado L."/>
            <person name="Arachchi H.M."/>
            <person name="Berlin A.M."/>
            <person name="Chapman S.B."/>
            <person name="Gainer-Dewar J."/>
            <person name="Goldberg J."/>
            <person name="Griggs A."/>
            <person name="Gujja S."/>
            <person name="Hansen M."/>
            <person name="Howarth C."/>
            <person name="Imamovic A."/>
            <person name="Ireland A."/>
            <person name="Larimer J."/>
            <person name="McCowan C."/>
            <person name="Murphy C."/>
            <person name="Pearson M."/>
            <person name="Poon T.W."/>
            <person name="Priest M."/>
            <person name="Roberts A."/>
            <person name="Saif S."/>
            <person name="Shea T."/>
            <person name="Sisk P."/>
            <person name="Sykes S."/>
            <person name="Wortman J."/>
            <person name="Nusbaum C."/>
            <person name="Birren B."/>
        </authorList>
    </citation>
    <scope>NUCLEOTIDE SEQUENCE [LARGE SCALE GENOMIC DNA]</scope>
    <source>
        <strain evidence="1 2">B7</strain>
    </source>
</reference>
<dbReference type="SUPFAM" id="SSF160719">
    <property type="entry name" value="gpW/gp25-like"/>
    <property type="match status" value="1"/>
</dbReference>
<sequence length="87" mass="9565">MMLAQGNSDPRVCALNLLRTIRGEVPLERTKGIDREHIDKPITQSDELKADAEWVLETYEPRLSGEEIALLAADAAGGDYALEASVR</sequence>
<name>R9KY02_9ACTN</name>
<dbReference type="RefSeq" id="WP_016309719.1">
    <property type="nucleotide sequence ID" value="NZ_KE159646.1"/>
</dbReference>